<organism evidence="3 4">
    <name type="scientific">Flectobacillus longus</name>
    <dbReference type="NCBI Taxonomy" id="2984207"/>
    <lineage>
        <taxon>Bacteria</taxon>
        <taxon>Pseudomonadati</taxon>
        <taxon>Bacteroidota</taxon>
        <taxon>Cytophagia</taxon>
        <taxon>Cytophagales</taxon>
        <taxon>Flectobacillaceae</taxon>
        <taxon>Flectobacillus</taxon>
    </lineage>
</organism>
<protein>
    <recommendedName>
        <fullName evidence="5">TonB C-terminal domain-containing protein</fullName>
    </recommendedName>
</protein>
<dbReference type="Proteomes" id="UP001236569">
    <property type="component" value="Unassembled WGS sequence"/>
</dbReference>
<keyword evidence="2" id="KW-0812">Transmembrane</keyword>
<keyword evidence="2" id="KW-1133">Transmembrane helix</keyword>
<accession>A0ABT6YSD1</accession>
<evidence type="ECO:0000313" key="3">
    <source>
        <dbReference type="EMBL" id="MDI9866507.1"/>
    </source>
</evidence>
<keyword evidence="4" id="KW-1185">Reference proteome</keyword>
<comment type="caution">
    <text evidence="3">The sequence shown here is derived from an EMBL/GenBank/DDBJ whole genome shotgun (WGS) entry which is preliminary data.</text>
</comment>
<name>A0ABT6YSD1_9BACT</name>
<dbReference type="RefSeq" id="WP_283371317.1">
    <property type="nucleotide sequence ID" value="NZ_JASHID010000017.1"/>
</dbReference>
<proteinExistence type="predicted"/>
<evidence type="ECO:0008006" key="5">
    <source>
        <dbReference type="Google" id="ProtNLM"/>
    </source>
</evidence>
<evidence type="ECO:0000256" key="1">
    <source>
        <dbReference type="SAM" id="MobiDB-lite"/>
    </source>
</evidence>
<sequence>MKTYQEELEEQKNKQVAFWWTIAVGAILSYTSVKLSVWDENTKISTYQKIRFALADNDLDETPQVHITANNKKIREASGPAAPNRENKNTSGAETSYTKKSPYKAPKAKLPSSISDKYGYSPEPKAFVPNYGAQRGEGLEYGLDHFYLAQKPLLTDKTSEVGKIVFKITVDDNGQILSIRVLSTTLTESTTNIYKEDIKYGAVFRPRYLKGTTIAKISSGLLTVRVNLRGNTQFVL</sequence>
<feature type="transmembrane region" description="Helical" evidence="2">
    <location>
        <begin position="16"/>
        <end position="33"/>
    </location>
</feature>
<evidence type="ECO:0000256" key="2">
    <source>
        <dbReference type="SAM" id="Phobius"/>
    </source>
</evidence>
<reference evidence="3 4" key="1">
    <citation type="submission" date="2023-05" db="EMBL/GenBank/DDBJ databases">
        <title>Novel species of genus Flectobacillus isolated from stream in China.</title>
        <authorList>
            <person name="Lu H."/>
        </authorList>
    </citation>
    <scope>NUCLEOTIDE SEQUENCE [LARGE SCALE GENOMIC DNA]</scope>
    <source>
        <strain evidence="3 4">DC10W</strain>
    </source>
</reference>
<feature type="compositionally biased region" description="Polar residues" evidence="1">
    <location>
        <begin position="89"/>
        <end position="99"/>
    </location>
</feature>
<feature type="region of interest" description="Disordered" evidence="1">
    <location>
        <begin position="69"/>
        <end position="110"/>
    </location>
</feature>
<dbReference type="EMBL" id="JASHID010000017">
    <property type="protein sequence ID" value="MDI9866507.1"/>
    <property type="molecule type" value="Genomic_DNA"/>
</dbReference>
<gene>
    <name evidence="3" type="ORF">QM480_19350</name>
</gene>
<evidence type="ECO:0000313" key="4">
    <source>
        <dbReference type="Proteomes" id="UP001236569"/>
    </source>
</evidence>
<keyword evidence="2" id="KW-0472">Membrane</keyword>